<accession>A0A671US70</accession>
<dbReference type="InterPro" id="IPR050380">
    <property type="entry name" value="Immune_Resp_Modulators"/>
</dbReference>
<name>A0A671US70_SPAAU</name>
<dbReference type="PANTHER" id="PTHR23411">
    <property type="entry name" value="TAPASIN"/>
    <property type="match status" value="1"/>
</dbReference>
<dbReference type="Gene3D" id="2.60.40.10">
    <property type="entry name" value="Immunoglobulins"/>
    <property type="match status" value="1"/>
</dbReference>
<dbReference type="SUPFAM" id="SSF48726">
    <property type="entry name" value="Immunoglobulin"/>
    <property type="match status" value="1"/>
</dbReference>
<proteinExistence type="predicted"/>
<protein>
    <recommendedName>
        <fullName evidence="2">Ig-like domain-containing protein</fullName>
    </recommendedName>
</protein>
<evidence type="ECO:0000313" key="4">
    <source>
        <dbReference type="Proteomes" id="UP000472265"/>
    </source>
</evidence>
<reference evidence="3" key="2">
    <citation type="submission" date="2025-08" db="UniProtKB">
        <authorList>
            <consortium name="Ensembl"/>
        </authorList>
    </citation>
    <scope>IDENTIFICATION</scope>
</reference>
<reference evidence="3" key="3">
    <citation type="submission" date="2025-09" db="UniProtKB">
        <authorList>
            <consortium name="Ensembl"/>
        </authorList>
    </citation>
    <scope>IDENTIFICATION</scope>
</reference>
<dbReference type="Proteomes" id="UP000472265">
    <property type="component" value="Chromosome 23"/>
</dbReference>
<organism evidence="3 4">
    <name type="scientific">Sparus aurata</name>
    <name type="common">Gilthead sea bream</name>
    <dbReference type="NCBI Taxonomy" id="8175"/>
    <lineage>
        <taxon>Eukaryota</taxon>
        <taxon>Metazoa</taxon>
        <taxon>Chordata</taxon>
        <taxon>Craniata</taxon>
        <taxon>Vertebrata</taxon>
        <taxon>Euteleostomi</taxon>
        <taxon>Actinopterygii</taxon>
        <taxon>Neopterygii</taxon>
        <taxon>Teleostei</taxon>
        <taxon>Neoteleostei</taxon>
        <taxon>Acanthomorphata</taxon>
        <taxon>Eupercaria</taxon>
        <taxon>Spariformes</taxon>
        <taxon>Sparidae</taxon>
        <taxon>Sparus</taxon>
    </lineage>
</organism>
<evidence type="ECO:0000313" key="3">
    <source>
        <dbReference type="Ensembl" id="ENSSAUP00010016823.1"/>
    </source>
</evidence>
<dbReference type="InterPro" id="IPR003597">
    <property type="entry name" value="Ig_C1-set"/>
</dbReference>
<dbReference type="Ensembl" id="ENSSAUT00010017798.1">
    <property type="protein sequence ID" value="ENSSAUP00010016823.1"/>
    <property type="gene ID" value="ENSSAUG00010007714.1"/>
</dbReference>
<dbReference type="OMA" id="NGDNFSC"/>
<feature type="domain" description="Ig-like" evidence="2">
    <location>
        <begin position="24"/>
        <end position="122"/>
    </location>
</feature>
<dbReference type="SMART" id="SM00407">
    <property type="entry name" value="IGc1"/>
    <property type="match status" value="1"/>
</dbReference>
<dbReference type="FunFam" id="2.60.40.10:FF:000463">
    <property type="entry name" value="Immunoglobulin heavy constant gamma 1"/>
    <property type="match status" value="1"/>
</dbReference>
<dbReference type="Pfam" id="PF07654">
    <property type="entry name" value="C1-set"/>
    <property type="match status" value="1"/>
</dbReference>
<dbReference type="InterPro" id="IPR003006">
    <property type="entry name" value="Ig/MHC_CS"/>
</dbReference>
<dbReference type="InterPro" id="IPR013783">
    <property type="entry name" value="Ig-like_fold"/>
</dbReference>
<keyword evidence="1" id="KW-0393">Immunoglobulin domain</keyword>
<dbReference type="GeneTree" id="ENSGT00940000163371"/>
<reference evidence="3" key="1">
    <citation type="submission" date="2021-04" db="EMBL/GenBank/DDBJ databases">
        <authorList>
            <consortium name="Wellcome Sanger Institute Data Sharing"/>
        </authorList>
    </citation>
    <scope>NUCLEOTIDE SEQUENCE [LARGE SCALE GENOMIC DNA]</scope>
</reference>
<sequence length="132" mass="14803">VRQCNIFHNFALLPFCVSQDLYPPTVKIMQPTASELSASDVLTLTCLVSGFFPSNVVVYWEENGQALPSTHYTNSPAWKYTGSSTYSMSSRLNTSKSEDKESTYTCVVKHESSPTPFESTIKDVFGEPRIRF</sequence>
<dbReference type="InterPro" id="IPR036179">
    <property type="entry name" value="Ig-like_dom_sf"/>
</dbReference>
<dbReference type="InParanoid" id="A0A671US70"/>
<dbReference type="InterPro" id="IPR007110">
    <property type="entry name" value="Ig-like_dom"/>
</dbReference>
<evidence type="ECO:0000256" key="1">
    <source>
        <dbReference type="ARBA" id="ARBA00023319"/>
    </source>
</evidence>
<keyword evidence="4" id="KW-1185">Reference proteome</keyword>
<evidence type="ECO:0000259" key="2">
    <source>
        <dbReference type="PROSITE" id="PS50835"/>
    </source>
</evidence>
<dbReference type="AlphaFoldDB" id="A0A671US70"/>
<dbReference type="PROSITE" id="PS50835">
    <property type="entry name" value="IG_LIKE"/>
    <property type="match status" value="1"/>
</dbReference>
<dbReference type="PROSITE" id="PS00290">
    <property type="entry name" value="IG_MHC"/>
    <property type="match status" value="1"/>
</dbReference>